<dbReference type="Pfam" id="PF05193">
    <property type="entry name" value="Peptidase_M16_C"/>
    <property type="match status" value="1"/>
</dbReference>
<dbReference type="RefSeq" id="WP_136879608.1">
    <property type="nucleotide sequence ID" value="NZ_SWDX01000002.1"/>
</dbReference>
<evidence type="ECO:0000313" key="3">
    <source>
        <dbReference type="Proteomes" id="UP000309594"/>
    </source>
</evidence>
<comment type="caution">
    <text evidence="2">The sequence shown here is derived from an EMBL/GenBank/DDBJ whole genome shotgun (WGS) entry which is preliminary data.</text>
</comment>
<dbReference type="InterPro" id="IPR007863">
    <property type="entry name" value="Peptidase_M16_C"/>
</dbReference>
<dbReference type="EMBL" id="SWDX01000002">
    <property type="protein sequence ID" value="TKC64070.1"/>
    <property type="molecule type" value="Genomic_DNA"/>
</dbReference>
<proteinExistence type="predicted"/>
<dbReference type="Proteomes" id="UP000309594">
    <property type="component" value="Unassembled WGS sequence"/>
</dbReference>
<dbReference type="Gene3D" id="3.30.830.10">
    <property type="entry name" value="Metalloenzyme, LuxS/M16 peptidase-like"/>
    <property type="match status" value="2"/>
</dbReference>
<dbReference type="SUPFAM" id="SSF63411">
    <property type="entry name" value="LuxS/MPP-like metallohydrolase"/>
    <property type="match status" value="2"/>
</dbReference>
<dbReference type="InterPro" id="IPR011249">
    <property type="entry name" value="Metalloenz_LuxS/M16"/>
</dbReference>
<reference evidence="2 3" key="1">
    <citation type="submission" date="2019-04" db="EMBL/GenBank/DDBJ databases">
        <title>Pedobacter sp. RP-1-16 sp. nov., isolated from Arctic soil.</title>
        <authorList>
            <person name="Dahal R.H."/>
            <person name="Kim D.-U."/>
        </authorList>
    </citation>
    <scope>NUCLEOTIDE SEQUENCE [LARGE SCALE GENOMIC DNA]</scope>
    <source>
        <strain evidence="2 3">RP-1-16</strain>
    </source>
</reference>
<gene>
    <name evidence="2" type="ORF">FBD94_06940</name>
</gene>
<evidence type="ECO:0000313" key="2">
    <source>
        <dbReference type="EMBL" id="TKC64070.1"/>
    </source>
</evidence>
<dbReference type="AlphaFoldDB" id="A0A4U1GM19"/>
<protein>
    <submittedName>
        <fullName evidence="2">Insulinase family protein</fullName>
    </submittedName>
</protein>
<feature type="domain" description="Peptidase M16 C-terminal" evidence="1">
    <location>
        <begin position="250"/>
        <end position="397"/>
    </location>
</feature>
<name>A0A4U1GM19_9SPHI</name>
<accession>A0A4U1GM19</accession>
<evidence type="ECO:0000259" key="1">
    <source>
        <dbReference type="Pfam" id="PF05193"/>
    </source>
</evidence>
<sequence>MKMRNYSIVMLSLILVFFGNQVFGQSRITELLKTKPAVTEKTKPQIYKNSQIKFYEYTMANGVKVVVRADESRKDIQMSAICPGGASIAADQDFQSAIHAGAIMGNSGLGDFSGSEISQFFKQKNISLTPGIEENYSTLKGSCMPDDLETFLQAIYLYFSRPKMDKAYFDAYIKNLGKDAAIYYKNPYNVLQDTVSVLEKTNKNRVNTRSAANIKAINLDKAFDIFSKCFGNARGYTFVFTGNFKVDDFNEPSNEVADLLGQYFSALPSQPAGQTLVDRNNEIPQGKISKKVYNGHLPLAAVELVYSGKYQHSDSVNLQLKVLSYLLEKNLDTLKAFSGVNKASVKLSLTKFPKQSYSINIGFKCLPEQVDEMLAKVNQTIANLQQGIKPEELKQYVTLRKNELKKQTFDYIFWRDYLALQYVNGDDPYEIVHYPYYFYKANTQTLSQAANEFLTGSNYIQAVLLPARKK</sequence>
<dbReference type="GO" id="GO:0046872">
    <property type="term" value="F:metal ion binding"/>
    <property type="evidence" value="ECO:0007669"/>
    <property type="project" value="InterPro"/>
</dbReference>
<organism evidence="2 3">
    <name type="scientific">Pedobacter hiemivivus</name>
    <dbReference type="NCBI Taxonomy" id="2530454"/>
    <lineage>
        <taxon>Bacteria</taxon>
        <taxon>Pseudomonadati</taxon>
        <taxon>Bacteroidota</taxon>
        <taxon>Sphingobacteriia</taxon>
        <taxon>Sphingobacteriales</taxon>
        <taxon>Sphingobacteriaceae</taxon>
        <taxon>Pedobacter</taxon>
    </lineage>
</organism>